<accession>A0ABR5XWX2</accession>
<dbReference type="InterPro" id="IPR042047">
    <property type="entry name" value="SleB_dom1"/>
</dbReference>
<keyword evidence="4" id="KW-1185">Reference proteome</keyword>
<evidence type="ECO:0000313" key="4">
    <source>
        <dbReference type="Proteomes" id="UP000076167"/>
    </source>
</evidence>
<keyword evidence="1" id="KW-0812">Transmembrane</keyword>
<dbReference type="EMBL" id="LPXL01000056">
    <property type="protein sequence ID" value="KZC97155.1"/>
    <property type="molecule type" value="Genomic_DNA"/>
</dbReference>
<reference evidence="3 4" key="1">
    <citation type="submission" date="2015-12" db="EMBL/GenBank/DDBJ databases">
        <title>Genome sequence of Thalassospira xiamenensis MCCC 1A03005.</title>
        <authorList>
            <person name="Lu L."/>
            <person name="Lai Q."/>
            <person name="Shao Z."/>
            <person name="Qian P."/>
        </authorList>
    </citation>
    <scope>NUCLEOTIDE SEQUENCE [LARGE SCALE GENOMIC DNA]</scope>
    <source>
        <strain evidence="3 4">MCCC 1A03005</strain>
    </source>
</reference>
<dbReference type="Gene3D" id="1.10.10.2520">
    <property type="entry name" value="Cell wall hydrolase SleB, domain 1"/>
    <property type="match status" value="1"/>
</dbReference>
<evidence type="ECO:0000256" key="1">
    <source>
        <dbReference type="SAM" id="Phobius"/>
    </source>
</evidence>
<evidence type="ECO:0000259" key="2">
    <source>
        <dbReference type="Pfam" id="PF07486"/>
    </source>
</evidence>
<name>A0ABR5XWX2_9PROT</name>
<feature type="transmembrane region" description="Helical" evidence="1">
    <location>
        <begin position="186"/>
        <end position="204"/>
    </location>
</feature>
<keyword evidence="1" id="KW-0472">Membrane</keyword>
<comment type="caution">
    <text evidence="3">The sequence shown here is derived from an EMBL/GenBank/DDBJ whole genome shotgun (WGS) entry which is preliminary data.</text>
</comment>
<dbReference type="InterPro" id="IPR011105">
    <property type="entry name" value="Cell_wall_hydrolase_SleB"/>
</dbReference>
<gene>
    <name evidence="3" type="ORF">AUP40_04255</name>
</gene>
<evidence type="ECO:0000313" key="3">
    <source>
        <dbReference type="EMBL" id="KZC97155.1"/>
    </source>
</evidence>
<protein>
    <recommendedName>
        <fullName evidence="2">Cell wall hydrolase SleB domain-containing protein</fullName>
    </recommendedName>
</protein>
<feature type="domain" description="Cell wall hydrolase SleB" evidence="2">
    <location>
        <begin position="24"/>
        <end position="127"/>
    </location>
</feature>
<keyword evidence="1" id="KW-1133">Transmembrane helix</keyword>
<proteinExistence type="predicted"/>
<organism evidence="3 4">
    <name type="scientific">Thalassospira xiamenensis</name>
    <dbReference type="NCBI Taxonomy" id="220697"/>
    <lineage>
        <taxon>Bacteria</taxon>
        <taxon>Pseudomonadati</taxon>
        <taxon>Pseudomonadota</taxon>
        <taxon>Alphaproteobacteria</taxon>
        <taxon>Rhodospirillales</taxon>
        <taxon>Thalassospiraceae</taxon>
        <taxon>Thalassospira</taxon>
    </lineage>
</organism>
<dbReference type="RefSeq" id="WP_063093031.1">
    <property type="nucleotide sequence ID" value="NZ_JAINWB010000003.1"/>
</dbReference>
<sequence length="215" mass="23251">MDLQIDTLARTIYGEAKANDVADAQAIACVVMNRVGYRNWPSTPAAVCKQAWQFSCWNQNDPNLSRIMSASGAWFDKCCAIAKLAVEGRLEDQTSTATHYLTRAVRSKTFWAKGKVPCFETAGHLFFNDIDTPAPISAKDALDQQRPLSQSRTIKGASVAGVMAVVGPVAADVSSTLEQYAYLSDVIKWGCVVLGAIGAGWAIYARLNDRAKGLV</sequence>
<feature type="transmembrane region" description="Helical" evidence="1">
    <location>
        <begin position="156"/>
        <end position="174"/>
    </location>
</feature>
<dbReference type="Proteomes" id="UP000076167">
    <property type="component" value="Unassembled WGS sequence"/>
</dbReference>
<dbReference type="Pfam" id="PF07486">
    <property type="entry name" value="Hydrolase_2"/>
    <property type="match status" value="1"/>
</dbReference>